<proteinExistence type="predicted"/>
<feature type="signal peptide" evidence="1">
    <location>
        <begin position="1"/>
        <end position="21"/>
    </location>
</feature>
<name>A0A7R9K988_TIMGE</name>
<organism evidence="2">
    <name type="scientific">Timema genevievae</name>
    <name type="common">Walking stick</name>
    <dbReference type="NCBI Taxonomy" id="629358"/>
    <lineage>
        <taxon>Eukaryota</taxon>
        <taxon>Metazoa</taxon>
        <taxon>Ecdysozoa</taxon>
        <taxon>Arthropoda</taxon>
        <taxon>Hexapoda</taxon>
        <taxon>Insecta</taxon>
        <taxon>Pterygota</taxon>
        <taxon>Neoptera</taxon>
        <taxon>Polyneoptera</taxon>
        <taxon>Phasmatodea</taxon>
        <taxon>Timematodea</taxon>
        <taxon>Timematoidea</taxon>
        <taxon>Timematidae</taxon>
        <taxon>Timema</taxon>
    </lineage>
</organism>
<dbReference type="EMBL" id="OE845717">
    <property type="protein sequence ID" value="CAD7608140.1"/>
    <property type="molecule type" value="Genomic_DNA"/>
</dbReference>
<accession>A0A7R9K988</accession>
<protein>
    <submittedName>
        <fullName evidence="2">Uncharacterized protein</fullName>
    </submittedName>
</protein>
<keyword evidence="1" id="KW-0732">Signal</keyword>
<reference evidence="2" key="1">
    <citation type="submission" date="2020-11" db="EMBL/GenBank/DDBJ databases">
        <authorList>
            <person name="Tran Van P."/>
        </authorList>
    </citation>
    <scope>NUCLEOTIDE SEQUENCE</scope>
</reference>
<sequence>MFYSSSFASLFIDAVSIVVDSTCFDGCVVYDVTLVLDLTADDGEIFVRIPVECSGVVTRRDRIRDEDVRSRVEIVEEARMRWFGHFMRMEGERIPRRLMDMKYVAKRPQERRRKRWEEQIASSESLSCLNTRCVEASYPGRTVEQDVLGKAIKRCGSVYISSHSRQQLVKRSFWKMVCWFNIAEVLHSKLDYSLKLLPVKINRLLVDVGIDLTWEWFWLPRFNVIQFAQVGVVLAATLQCDSVRLGGSAAAIQYRSLKENSRADPRVTK</sequence>
<feature type="chain" id="PRO_5030925856" evidence="1">
    <location>
        <begin position="22"/>
        <end position="269"/>
    </location>
</feature>
<evidence type="ECO:0000256" key="1">
    <source>
        <dbReference type="SAM" id="SignalP"/>
    </source>
</evidence>
<gene>
    <name evidence="2" type="ORF">TGEB3V08_LOCUS10311</name>
</gene>
<dbReference type="AlphaFoldDB" id="A0A7R9K988"/>
<evidence type="ECO:0000313" key="2">
    <source>
        <dbReference type="EMBL" id="CAD7608140.1"/>
    </source>
</evidence>